<sequence>MSSLFDSFFGFIFWGVAYFRMRKVDGSLELVKQGNIRAILMALLNLAIILIGIFFLTAGTYASVQSIVDAFNADQVGGVFTCVSNGL</sequence>
<proteinExistence type="predicted"/>
<evidence type="ECO:0000256" key="1">
    <source>
        <dbReference type="SAM" id="Phobius"/>
    </source>
</evidence>
<dbReference type="VEuPathDB" id="FungiDB:SPBR_03376"/>
<evidence type="ECO:0000313" key="2">
    <source>
        <dbReference type="EMBL" id="KIH92007.1"/>
    </source>
</evidence>
<keyword evidence="1" id="KW-0472">Membrane</keyword>
<name>A0A0C2J4L3_9PEZI</name>
<gene>
    <name evidence="2" type="ORF">SPBR_03376</name>
</gene>
<organism evidence="2 3">
    <name type="scientific">Sporothrix brasiliensis 5110</name>
    <dbReference type="NCBI Taxonomy" id="1398154"/>
    <lineage>
        <taxon>Eukaryota</taxon>
        <taxon>Fungi</taxon>
        <taxon>Dikarya</taxon>
        <taxon>Ascomycota</taxon>
        <taxon>Pezizomycotina</taxon>
        <taxon>Sordariomycetes</taxon>
        <taxon>Sordariomycetidae</taxon>
        <taxon>Ophiostomatales</taxon>
        <taxon>Ophiostomataceae</taxon>
        <taxon>Sporothrix</taxon>
    </lineage>
</organism>
<protein>
    <submittedName>
        <fullName evidence="2">Uncharacterized protein</fullName>
    </submittedName>
</protein>
<feature type="transmembrane region" description="Helical" evidence="1">
    <location>
        <begin position="6"/>
        <end position="21"/>
    </location>
</feature>
<dbReference type="HOGENOM" id="CLU_175007_0_0_1"/>
<keyword evidence="1" id="KW-1133">Transmembrane helix</keyword>
<dbReference type="Proteomes" id="UP000031575">
    <property type="component" value="Unassembled WGS sequence"/>
</dbReference>
<dbReference type="EMBL" id="AWTV01000006">
    <property type="protein sequence ID" value="KIH92007.1"/>
    <property type="molecule type" value="Genomic_DNA"/>
</dbReference>
<feature type="transmembrane region" description="Helical" evidence="1">
    <location>
        <begin position="42"/>
        <end position="62"/>
    </location>
</feature>
<dbReference type="GeneID" id="63676598"/>
<accession>A0A0C2J4L3</accession>
<dbReference type="OrthoDB" id="294730at2759"/>
<evidence type="ECO:0000313" key="3">
    <source>
        <dbReference type="Proteomes" id="UP000031575"/>
    </source>
</evidence>
<keyword evidence="3" id="KW-1185">Reference proteome</keyword>
<reference evidence="2 3" key="1">
    <citation type="journal article" date="2014" name="BMC Genomics">
        <title>Comparative genomics of the major fungal agents of human and animal Sporotrichosis: Sporothrix schenckii and Sporothrix brasiliensis.</title>
        <authorList>
            <person name="Teixeira M.M."/>
            <person name="de Almeida L.G."/>
            <person name="Kubitschek-Barreira P."/>
            <person name="Alves F.L."/>
            <person name="Kioshima E.S."/>
            <person name="Abadio A.K."/>
            <person name="Fernandes L."/>
            <person name="Derengowski L.S."/>
            <person name="Ferreira K.S."/>
            <person name="Souza R.C."/>
            <person name="Ruiz J.C."/>
            <person name="de Andrade N.C."/>
            <person name="Paes H.C."/>
            <person name="Nicola A.M."/>
            <person name="Albuquerque P."/>
            <person name="Gerber A.L."/>
            <person name="Martins V.P."/>
            <person name="Peconick L.D."/>
            <person name="Neto A.V."/>
            <person name="Chaucanez C.B."/>
            <person name="Silva P.A."/>
            <person name="Cunha O.L."/>
            <person name="de Oliveira F.F."/>
            <person name="dos Santos T.C."/>
            <person name="Barros A.L."/>
            <person name="Soares M.A."/>
            <person name="de Oliveira L.M."/>
            <person name="Marini M.M."/>
            <person name="Villalobos-Duno H."/>
            <person name="Cunha M.M."/>
            <person name="de Hoog S."/>
            <person name="da Silveira J.F."/>
            <person name="Henrissat B."/>
            <person name="Nino-Vega G.A."/>
            <person name="Cisalpino P.S."/>
            <person name="Mora-Montes H.M."/>
            <person name="Almeida S.R."/>
            <person name="Stajich J.E."/>
            <person name="Lopes-Bezerra L.M."/>
            <person name="Vasconcelos A.T."/>
            <person name="Felipe M.S."/>
        </authorList>
    </citation>
    <scope>NUCLEOTIDE SEQUENCE [LARGE SCALE GENOMIC DNA]</scope>
    <source>
        <strain evidence="2 3">5110</strain>
    </source>
</reference>
<comment type="caution">
    <text evidence="2">The sequence shown here is derived from an EMBL/GenBank/DDBJ whole genome shotgun (WGS) entry which is preliminary data.</text>
</comment>
<dbReference type="RefSeq" id="XP_040620017.1">
    <property type="nucleotide sequence ID" value="XM_040761677.1"/>
</dbReference>
<keyword evidence="1" id="KW-0812">Transmembrane</keyword>
<dbReference type="AlphaFoldDB" id="A0A0C2J4L3"/>